<gene>
    <name evidence="3" type="ORF">QLQ12_36630</name>
</gene>
<reference evidence="3 4" key="1">
    <citation type="submission" date="2023-05" db="EMBL/GenBank/DDBJ databases">
        <title>Actinoplanes sp. NEAU-A12 genome sequencing.</title>
        <authorList>
            <person name="Wang Z.-S."/>
        </authorList>
    </citation>
    <scope>NUCLEOTIDE SEQUENCE [LARGE SCALE GENOMIC DNA]</scope>
    <source>
        <strain evidence="3 4">NEAU-A12</strain>
    </source>
</reference>
<feature type="region of interest" description="Disordered" evidence="1">
    <location>
        <begin position="28"/>
        <end position="97"/>
    </location>
</feature>
<feature type="compositionally biased region" description="Low complexity" evidence="1">
    <location>
        <begin position="57"/>
        <end position="96"/>
    </location>
</feature>
<dbReference type="EMBL" id="JASCTH010000030">
    <property type="protein sequence ID" value="MDI6104133.1"/>
    <property type="molecule type" value="Genomic_DNA"/>
</dbReference>
<dbReference type="RefSeq" id="WP_282765431.1">
    <property type="nucleotide sequence ID" value="NZ_JASCTH010000030.1"/>
</dbReference>
<comment type="caution">
    <text evidence="3">The sequence shown here is derived from an EMBL/GenBank/DDBJ whole genome shotgun (WGS) entry which is preliminary data.</text>
</comment>
<protein>
    <submittedName>
        <fullName evidence="3">Uncharacterized protein</fullName>
    </submittedName>
</protein>
<evidence type="ECO:0000256" key="1">
    <source>
        <dbReference type="SAM" id="MobiDB-lite"/>
    </source>
</evidence>
<accession>A0ABT6WWK7</accession>
<keyword evidence="2" id="KW-0732">Signal</keyword>
<feature type="signal peptide" evidence="2">
    <location>
        <begin position="1"/>
        <end position="24"/>
    </location>
</feature>
<dbReference type="Proteomes" id="UP001241758">
    <property type="component" value="Unassembled WGS sequence"/>
</dbReference>
<evidence type="ECO:0000313" key="3">
    <source>
        <dbReference type="EMBL" id="MDI6104133.1"/>
    </source>
</evidence>
<proteinExistence type="predicted"/>
<name>A0ABT6WWK7_9ACTN</name>
<feature type="chain" id="PRO_5047492156" evidence="2">
    <location>
        <begin position="25"/>
        <end position="184"/>
    </location>
</feature>
<evidence type="ECO:0000313" key="4">
    <source>
        <dbReference type="Proteomes" id="UP001241758"/>
    </source>
</evidence>
<organism evidence="3 4">
    <name type="scientific">Actinoplanes sandaracinus</name>
    <dbReference type="NCBI Taxonomy" id="3045177"/>
    <lineage>
        <taxon>Bacteria</taxon>
        <taxon>Bacillati</taxon>
        <taxon>Actinomycetota</taxon>
        <taxon>Actinomycetes</taxon>
        <taxon>Micromonosporales</taxon>
        <taxon>Micromonosporaceae</taxon>
        <taxon>Actinoplanes</taxon>
    </lineage>
</organism>
<sequence>MRHLQFRHIAAAGAIAVMATVPLAACGDPSVSPRPPQAADNATSAAPGRVPSATPSAPARAQNPEPAAARQPAAPGPVRTKTVKPTSTKPTSTKPTGTCYGAVRHDLDLRNTVLDLVKSMCFHTGGVLRLQGIGPGLVTATPGSLVSQNYAGGVVDLRFVRPGTVTVTIPQDERTYTITVVVVR</sequence>
<evidence type="ECO:0000256" key="2">
    <source>
        <dbReference type="SAM" id="SignalP"/>
    </source>
</evidence>
<keyword evidence="4" id="KW-1185">Reference proteome</keyword>